<protein>
    <recommendedName>
        <fullName evidence="1">Serine aminopeptidase S33 domain-containing protein</fullName>
    </recommendedName>
</protein>
<sequence>MSIPFSRDAITRSWHPLNWERFAPLDDPSLDYVSYYGIDFAARLPCLEHGFGYFDAAGHTLGIHVWRPPSPKGTVFVCHGYFDHVGLYGHVIGHLLEQGFAVVAYDLPGHGLSSGPPADIDDFKVYRDVLEQCLSLARTHLPKPWHVVAQSTGGAIVMDFLLHHRFDAGRAPFEQVILLAPLVRPFKWGTARWLHTLIRPFARSIKRVFTINSGDPDFLDFLENRDPLQPRRLPASWVTALKRWLPGFERAAPVPLSLVVIQGDQDETVDWRYNLDIIRRKFQEPRIHILEGARHQLANEQADYRERIFRIIDDCLNVPGHPARAKA</sequence>
<organism evidence="2 3">
    <name type="scientific">Alcanivorax xiamenensis</name>
    <dbReference type="NCBI Taxonomy" id="1177156"/>
    <lineage>
        <taxon>Bacteria</taxon>
        <taxon>Pseudomonadati</taxon>
        <taxon>Pseudomonadota</taxon>
        <taxon>Gammaproteobacteria</taxon>
        <taxon>Oceanospirillales</taxon>
        <taxon>Alcanivoracaceae</taxon>
        <taxon>Alcanivorax</taxon>
    </lineage>
</organism>
<dbReference type="PANTHER" id="PTHR11614">
    <property type="entry name" value="PHOSPHOLIPASE-RELATED"/>
    <property type="match status" value="1"/>
</dbReference>
<accession>A0ABQ6Y6G8</accession>
<dbReference type="InterPro" id="IPR000073">
    <property type="entry name" value="AB_hydrolase_1"/>
</dbReference>
<feature type="domain" description="Serine aminopeptidase S33" evidence="1">
    <location>
        <begin position="70"/>
        <end position="301"/>
    </location>
</feature>
<evidence type="ECO:0000313" key="3">
    <source>
        <dbReference type="Proteomes" id="UP000771797"/>
    </source>
</evidence>
<evidence type="ECO:0000259" key="1">
    <source>
        <dbReference type="Pfam" id="PF12146"/>
    </source>
</evidence>
<proteinExistence type="predicted"/>
<dbReference type="Pfam" id="PF12146">
    <property type="entry name" value="Hydrolase_4"/>
    <property type="match status" value="1"/>
</dbReference>
<evidence type="ECO:0000313" key="2">
    <source>
        <dbReference type="EMBL" id="KAF0804595.1"/>
    </source>
</evidence>
<dbReference type="SUPFAM" id="SSF53474">
    <property type="entry name" value="alpha/beta-Hydrolases"/>
    <property type="match status" value="1"/>
</dbReference>
<reference evidence="2 3" key="1">
    <citation type="submission" date="2012-09" db="EMBL/GenBank/DDBJ databases">
        <title>Genome Sequence of alkane-degrading Bacterium Alcanivorax sp. 6-D-6.</title>
        <authorList>
            <person name="Lai Q."/>
            <person name="Shao Z."/>
        </authorList>
    </citation>
    <scope>NUCLEOTIDE SEQUENCE [LARGE SCALE GENOMIC DNA]</scope>
    <source>
        <strain evidence="2 3">6-D-6</strain>
    </source>
</reference>
<dbReference type="InterPro" id="IPR029058">
    <property type="entry name" value="AB_hydrolase_fold"/>
</dbReference>
<dbReference type="InterPro" id="IPR022742">
    <property type="entry name" value="Hydrolase_4"/>
</dbReference>
<name>A0ABQ6Y6G8_9GAMM</name>
<dbReference type="EMBL" id="AQPF01000028">
    <property type="protein sequence ID" value="KAF0804595.1"/>
    <property type="molecule type" value="Genomic_DNA"/>
</dbReference>
<comment type="caution">
    <text evidence="2">The sequence shown here is derived from an EMBL/GenBank/DDBJ whole genome shotgun (WGS) entry which is preliminary data.</text>
</comment>
<dbReference type="RefSeq" id="WP_159661172.1">
    <property type="nucleotide sequence ID" value="NZ_AQPF01000028.1"/>
</dbReference>
<dbReference type="PRINTS" id="PR00111">
    <property type="entry name" value="ABHYDROLASE"/>
</dbReference>
<dbReference type="Proteomes" id="UP000771797">
    <property type="component" value="Unassembled WGS sequence"/>
</dbReference>
<keyword evidence="3" id="KW-1185">Reference proteome</keyword>
<gene>
    <name evidence="2" type="ORF">A6D6_02961</name>
</gene>
<dbReference type="InterPro" id="IPR051044">
    <property type="entry name" value="MAG_DAG_Lipase"/>
</dbReference>
<dbReference type="Gene3D" id="3.40.50.1820">
    <property type="entry name" value="alpha/beta hydrolase"/>
    <property type="match status" value="1"/>
</dbReference>